<organism evidence="1 2">
    <name type="scientific">Geodermatophilus obscurus</name>
    <dbReference type="NCBI Taxonomy" id="1861"/>
    <lineage>
        <taxon>Bacteria</taxon>
        <taxon>Bacillati</taxon>
        <taxon>Actinomycetota</taxon>
        <taxon>Actinomycetes</taxon>
        <taxon>Geodermatophilales</taxon>
        <taxon>Geodermatophilaceae</taxon>
        <taxon>Geodermatophilus</taxon>
    </lineage>
</organism>
<dbReference type="Gene3D" id="2.50.20.10">
    <property type="entry name" value="Lipoprotein localisation LolA/LolB/LppX"/>
    <property type="match status" value="1"/>
</dbReference>
<protein>
    <submittedName>
        <fullName evidence="1">Sigma E regulatory protein, MucB/RseB</fullName>
    </submittedName>
</protein>
<dbReference type="AlphaFoldDB" id="A0A1I5FWQ8"/>
<evidence type="ECO:0000313" key="2">
    <source>
        <dbReference type="Proteomes" id="UP000183642"/>
    </source>
</evidence>
<dbReference type="Proteomes" id="UP000183642">
    <property type="component" value="Unassembled WGS sequence"/>
</dbReference>
<reference evidence="2" key="1">
    <citation type="submission" date="2016-10" db="EMBL/GenBank/DDBJ databases">
        <authorList>
            <person name="Varghese N."/>
            <person name="Submissions S."/>
        </authorList>
    </citation>
    <scope>NUCLEOTIDE SEQUENCE [LARGE SCALE GENOMIC DNA]</scope>
    <source>
        <strain evidence="2">DSM 43161</strain>
    </source>
</reference>
<dbReference type="EMBL" id="FOWE01000005">
    <property type="protein sequence ID" value="SFO28182.1"/>
    <property type="molecule type" value="Genomic_DNA"/>
</dbReference>
<dbReference type="RefSeq" id="WP_075013816.1">
    <property type="nucleotide sequence ID" value="NZ_FOWE01000005.1"/>
</dbReference>
<accession>A0A1I5FWQ8</accession>
<keyword evidence="2" id="KW-1185">Reference proteome</keyword>
<gene>
    <name evidence="1" type="ORF">SAMN05660359_02481</name>
</gene>
<sequence>MSGHGRARRWAVLAALVAVLCALPAVVGALPADDADVPAADLRDAVLASAGVGFSGYAVSAGGLTLPVSDQLPAVADLLSDRVQLRVWWRGEDEQRVDVLTAAGETGVHTDPAGTWTWEYESATAERTRPAPLALPAPPDLVPAALGRRLLSEAADDELSRIGARRVAGRDALGLRLVPAAAASSVAHVDVWADAATGLPLAVEVVADGASAPALDTRFLDLDPSPPPAAVVGFTPPAGARVREGRDVGGLLDEAGSRLPAARLPDTLAGLPRRDLAGAPAAVGVYGGGVTLLVVAPVPHRLASALRAALAAAPDAVADERGTRVAAGPLGLVLVEPPGRGAHLLTGTVTLDALADAAAVLGRAPA</sequence>
<dbReference type="OrthoDB" id="4860341at2"/>
<evidence type="ECO:0000313" key="1">
    <source>
        <dbReference type="EMBL" id="SFO28182.1"/>
    </source>
</evidence>
<proteinExistence type="predicted"/>
<name>A0A1I5FWQ8_9ACTN</name>